<dbReference type="Pfam" id="PF09424">
    <property type="entry name" value="YqeY"/>
    <property type="match status" value="1"/>
</dbReference>
<dbReference type="Gene3D" id="1.10.10.410">
    <property type="match status" value="1"/>
</dbReference>
<evidence type="ECO:0000313" key="2">
    <source>
        <dbReference type="Proteomes" id="UP000672934"/>
    </source>
</evidence>
<organism evidence="1 2">
    <name type="scientific">Cupriavidus yeoncheonensis</name>
    <dbReference type="NCBI Taxonomy" id="1462994"/>
    <lineage>
        <taxon>Bacteria</taxon>
        <taxon>Pseudomonadati</taxon>
        <taxon>Pseudomonadota</taxon>
        <taxon>Betaproteobacteria</taxon>
        <taxon>Burkholderiales</taxon>
        <taxon>Burkholderiaceae</taxon>
        <taxon>Cupriavidus</taxon>
    </lineage>
</organism>
<protein>
    <recommendedName>
        <fullName evidence="3">GatB/YqeY domain-containing protein</fullName>
    </recommendedName>
</protein>
<comment type="caution">
    <text evidence="1">The sequence shown here is derived from an EMBL/GenBank/DDBJ whole genome shotgun (WGS) entry which is preliminary data.</text>
</comment>
<reference evidence="1" key="1">
    <citation type="submission" date="2021-03" db="EMBL/GenBank/DDBJ databases">
        <authorList>
            <person name="Peeters C."/>
        </authorList>
    </citation>
    <scope>NUCLEOTIDE SEQUENCE</scope>
    <source>
        <strain evidence="1">LMG 31506</strain>
    </source>
</reference>
<gene>
    <name evidence="1" type="primary">yqeY</name>
    <name evidence="1" type="ORF">LMG31506_03742</name>
</gene>
<accession>A0A916NEM9</accession>
<dbReference type="AlphaFoldDB" id="A0A916NEM9"/>
<keyword evidence="2" id="KW-1185">Reference proteome</keyword>
<dbReference type="InterPro" id="IPR019004">
    <property type="entry name" value="YqeY/Aim41"/>
</dbReference>
<name>A0A916NEM9_9BURK</name>
<dbReference type="PANTHER" id="PTHR28055">
    <property type="entry name" value="ALTERED INHERITANCE OF MITOCHONDRIA PROTEIN 41, MITOCHONDRIAL"/>
    <property type="match status" value="1"/>
</dbReference>
<dbReference type="InterPro" id="IPR003789">
    <property type="entry name" value="Asn/Gln_tRNA_amidoTrase-B-like"/>
</dbReference>
<dbReference type="SUPFAM" id="SSF89095">
    <property type="entry name" value="GatB/YqeY motif"/>
    <property type="match status" value="1"/>
</dbReference>
<evidence type="ECO:0000313" key="1">
    <source>
        <dbReference type="EMBL" id="CAG2148091.1"/>
    </source>
</evidence>
<sequence>MSLKARISDDMKAAMRARETERLGTIRLLLAAIKQREVDERIELDDTAVLAVVDKMLKQRKDSITQFQQAGRDDLVQKEQAEVEVLKVYMPAALSDAEVAAEVQQAVADTGAVGPQDMGKVMGVLKAKLAGRADMTAVSALVKAALTR</sequence>
<dbReference type="PANTHER" id="PTHR28055:SF1">
    <property type="entry name" value="ALTERED INHERITANCE OF MITOCHONDRIA PROTEIN 41, MITOCHONDRIAL"/>
    <property type="match status" value="1"/>
</dbReference>
<evidence type="ECO:0008006" key="3">
    <source>
        <dbReference type="Google" id="ProtNLM"/>
    </source>
</evidence>
<dbReference type="EMBL" id="CAJPUY010000013">
    <property type="protein sequence ID" value="CAG2148091.1"/>
    <property type="molecule type" value="Genomic_DNA"/>
</dbReference>
<dbReference type="InterPro" id="IPR023168">
    <property type="entry name" value="GatB_Yqey_C_2"/>
</dbReference>
<dbReference type="GO" id="GO:0016884">
    <property type="term" value="F:carbon-nitrogen ligase activity, with glutamine as amido-N-donor"/>
    <property type="evidence" value="ECO:0007669"/>
    <property type="project" value="InterPro"/>
</dbReference>
<dbReference type="RefSeq" id="WP_211948665.1">
    <property type="nucleotide sequence ID" value="NZ_CAJPUY010000013.1"/>
</dbReference>
<dbReference type="InterPro" id="IPR042184">
    <property type="entry name" value="YqeY/Aim41_N"/>
</dbReference>
<dbReference type="Proteomes" id="UP000672934">
    <property type="component" value="Unassembled WGS sequence"/>
</dbReference>
<proteinExistence type="predicted"/>
<dbReference type="Gene3D" id="1.10.1510.10">
    <property type="entry name" value="Uncharacterised protein YqeY/AIM41 PF09424, N-terminal domain"/>
    <property type="match status" value="1"/>
</dbReference>